<dbReference type="Proteomes" id="UP001152523">
    <property type="component" value="Unassembled WGS sequence"/>
</dbReference>
<dbReference type="EMBL" id="CAMAPF010000992">
    <property type="protein sequence ID" value="CAH9136042.1"/>
    <property type="molecule type" value="Genomic_DNA"/>
</dbReference>
<evidence type="ECO:0000256" key="1">
    <source>
        <dbReference type="SAM" id="MobiDB-lite"/>
    </source>
</evidence>
<dbReference type="AlphaFoldDB" id="A0AAV0FKU4"/>
<evidence type="ECO:0000313" key="2">
    <source>
        <dbReference type="EMBL" id="CAH9136042.1"/>
    </source>
</evidence>
<feature type="compositionally biased region" description="Basic residues" evidence="1">
    <location>
        <begin position="24"/>
        <end position="44"/>
    </location>
</feature>
<protein>
    <submittedName>
        <fullName evidence="2">Uncharacterized protein</fullName>
    </submittedName>
</protein>
<evidence type="ECO:0000313" key="3">
    <source>
        <dbReference type="Proteomes" id="UP001152523"/>
    </source>
</evidence>
<feature type="region of interest" description="Disordered" evidence="1">
    <location>
        <begin position="1"/>
        <end position="57"/>
    </location>
</feature>
<keyword evidence="3" id="KW-1185">Reference proteome</keyword>
<reference evidence="2" key="1">
    <citation type="submission" date="2022-07" db="EMBL/GenBank/DDBJ databases">
        <authorList>
            <person name="Macas J."/>
            <person name="Novak P."/>
            <person name="Neumann P."/>
        </authorList>
    </citation>
    <scope>NUCLEOTIDE SEQUENCE</scope>
</reference>
<accession>A0AAV0FKU4</accession>
<name>A0AAV0FKU4_9ASTE</name>
<sequence length="126" mass="14401">MASQPSPFPLSSLDRGNKQAGWRATRRKSGRRSEKNRRRRRRPFPVHLTLSPSPVATYFHRHTTAPRRNPTIGKHPLFTTNLPASVVQNERKESVAASMEKKIQLLSSSTCLDSEKKGSLRKEDRR</sequence>
<organism evidence="2 3">
    <name type="scientific">Cuscuta epithymum</name>
    <dbReference type="NCBI Taxonomy" id="186058"/>
    <lineage>
        <taxon>Eukaryota</taxon>
        <taxon>Viridiplantae</taxon>
        <taxon>Streptophyta</taxon>
        <taxon>Embryophyta</taxon>
        <taxon>Tracheophyta</taxon>
        <taxon>Spermatophyta</taxon>
        <taxon>Magnoliopsida</taxon>
        <taxon>eudicotyledons</taxon>
        <taxon>Gunneridae</taxon>
        <taxon>Pentapetalae</taxon>
        <taxon>asterids</taxon>
        <taxon>lamiids</taxon>
        <taxon>Solanales</taxon>
        <taxon>Convolvulaceae</taxon>
        <taxon>Cuscuteae</taxon>
        <taxon>Cuscuta</taxon>
        <taxon>Cuscuta subgen. Cuscuta</taxon>
    </lineage>
</organism>
<proteinExistence type="predicted"/>
<comment type="caution">
    <text evidence="2">The sequence shown here is derived from an EMBL/GenBank/DDBJ whole genome shotgun (WGS) entry which is preliminary data.</text>
</comment>
<gene>
    <name evidence="2" type="ORF">CEPIT_LOCUS34976</name>
</gene>